<evidence type="ECO:0000256" key="3">
    <source>
        <dbReference type="ARBA" id="ARBA00022843"/>
    </source>
</evidence>
<dbReference type="PANTHER" id="PTHR21446">
    <property type="entry name" value="DUF3504 DOMAIN-CONTAINING PROTEIN"/>
    <property type="match status" value="1"/>
</dbReference>
<dbReference type="GO" id="GO:0015074">
    <property type="term" value="P:DNA integration"/>
    <property type="evidence" value="ECO:0007669"/>
    <property type="project" value="InterPro"/>
</dbReference>
<dbReference type="SUPFAM" id="SSF56349">
    <property type="entry name" value="DNA breaking-rejoining enzymes"/>
    <property type="match status" value="1"/>
</dbReference>
<protein>
    <recommendedName>
        <fullName evidence="5">Tyr recombinase domain-containing protein</fullName>
    </recommendedName>
</protein>
<evidence type="ECO:0000256" key="2">
    <source>
        <dbReference type="ARBA" id="ARBA00022553"/>
    </source>
</evidence>
<name>A0AA38HPS7_9CUCU</name>
<keyword evidence="1" id="KW-1017">Isopeptide bond</keyword>
<dbReference type="PANTHER" id="PTHR21446:SF12">
    <property type="entry name" value="POTASSIUM CHANNEL TETRAMERIZATION DOMAIN CONTAINING 1"/>
    <property type="match status" value="1"/>
</dbReference>
<feature type="domain" description="Tyr recombinase" evidence="5">
    <location>
        <begin position="139"/>
        <end position="356"/>
    </location>
</feature>
<evidence type="ECO:0000256" key="4">
    <source>
        <dbReference type="ARBA" id="ARBA00023172"/>
    </source>
</evidence>
<proteinExistence type="predicted"/>
<reference evidence="6" key="1">
    <citation type="journal article" date="2023" name="G3 (Bethesda)">
        <title>Whole genome assemblies of Zophobas morio and Tenebrio molitor.</title>
        <authorList>
            <person name="Kaur S."/>
            <person name="Stinson S.A."/>
            <person name="diCenzo G.C."/>
        </authorList>
    </citation>
    <scope>NUCLEOTIDE SEQUENCE</scope>
    <source>
        <strain evidence="6">QUZm001</strain>
    </source>
</reference>
<dbReference type="InterPro" id="IPR002104">
    <property type="entry name" value="Integrase_catalytic"/>
</dbReference>
<accession>A0AA38HPS7</accession>
<dbReference type="AlphaFoldDB" id="A0AA38HPS7"/>
<keyword evidence="3" id="KW-0832">Ubl conjugation</keyword>
<dbReference type="Proteomes" id="UP001168821">
    <property type="component" value="Unassembled WGS sequence"/>
</dbReference>
<gene>
    <name evidence="6" type="ORF">Zmor_027724</name>
</gene>
<dbReference type="PROSITE" id="PS51898">
    <property type="entry name" value="TYR_RECOMBINASE"/>
    <property type="match status" value="1"/>
</dbReference>
<keyword evidence="2" id="KW-0597">Phosphoprotein</keyword>
<dbReference type="InterPro" id="IPR021893">
    <property type="entry name" value="ZMYM2-like_C"/>
</dbReference>
<dbReference type="GO" id="GO:0006310">
    <property type="term" value="P:DNA recombination"/>
    <property type="evidence" value="ECO:0007669"/>
    <property type="project" value="UniProtKB-KW"/>
</dbReference>
<evidence type="ECO:0000259" key="5">
    <source>
        <dbReference type="PROSITE" id="PS51898"/>
    </source>
</evidence>
<dbReference type="InterPro" id="IPR013762">
    <property type="entry name" value="Integrase-like_cat_sf"/>
</dbReference>
<evidence type="ECO:0000313" key="7">
    <source>
        <dbReference type="Proteomes" id="UP001168821"/>
    </source>
</evidence>
<dbReference type="InterPro" id="IPR011010">
    <property type="entry name" value="DNA_brk_join_enz"/>
</dbReference>
<keyword evidence="7" id="KW-1185">Reference proteome</keyword>
<dbReference type="InterPro" id="IPR052787">
    <property type="entry name" value="MAVS"/>
</dbReference>
<organism evidence="6 7">
    <name type="scientific">Zophobas morio</name>
    <dbReference type="NCBI Taxonomy" id="2755281"/>
    <lineage>
        <taxon>Eukaryota</taxon>
        <taxon>Metazoa</taxon>
        <taxon>Ecdysozoa</taxon>
        <taxon>Arthropoda</taxon>
        <taxon>Hexapoda</taxon>
        <taxon>Insecta</taxon>
        <taxon>Pterygota</taxon>
        <taxon>Neoptera</taxon>
        <taxon>Endopterygota</taxon>
        <taxon>Coleoptera</taxon>
        <taxon>Polyphaga</taxon>
        <taxon>Cucujiformia</taxon>
        <taxon>Tenebrionidae</taxon>
        <taxon>Zophobas</taxon>
    </lineage>
</organism>
<comment type="caution">
    <text evidence="6">The sequence shown here is derived from an EMBL/GenBank/DDBJ whole genome shotgun (WGS) entry which is preliminary data.</text>
</comment>
<dbReference type="Gene3D" id="1.10.443.10">
    <property type="entry name" value="Intergrase catalytic core"/>
    <property type="match status" value="1"/>
</dbReference>
<sequence length="400" mass="45873">MCTSKRFGSSCFQTIDEAIINSIPENTKKSKKSKKSAWKQFNAFCQEKNYVLDHQRSIEEIANILKDWGYNMRRKNGEEYKECVVKTLWNVVAKEIQEMYDYKYNIKFNPFSDSTFNEARRARDAKRKTLQSSLKKRRSSSTVLSGDEIRKMVTAWNEDTPAGLQKKFYQISAYELAWRGGEAANCLLHYFKIEKNNKGEETGRIEYNSVFSKTTQGGAKPLANSKWLIANKDDLNICPVRLFKKLSSKRTTNITTERFFLTPNPQWQNDNSPWYKNCPVGKNEIGKWTKLAAEKIGLDVCNINITNHSNRATAVSHLAKSGLDEQQIIKITGHASTSSLASYMEIDTEHHEQIIKKMRLQEKKSNTVVSATNELQAKASSNSTYNYNKCTFIFNSDSSK</sequence>
<dbReference type="Pfam" id="PF12012">
    <property type="entry name" value="DUF3504"/>
    <property type="match status" value="1"/>
</dbReference>
<evidence type="ECO:0000313" key="6">
    <source>
        <dbReference type="EMBL" id="KAJ3641209.1"/>
    </source>
</evidence>
<dbReference type="GO" id="GO:0003677">
    <property type="term" value="F:DNA binding"/>
    <property type="evidence" value="ECO:0007669"/>
    <property type="project" value="InterPro"/>
</dbReference>
<evidence type="ECO:0000256" key="1">
    <source>
        <dbReference type="ARBA" id="ARBA00022499"/>
    </source>
</evidence>
<dbReference type="EMBL" id="JALNTZ010000009">
    <property type="protein sequence ID" value="KAJ3641209.1"/>
    <property type="molecule type" value="Genomic_DNA"/>
</dbReference>
<keyword evidence="4" id="KW-0233">DNA recombination</keyword>